<keyword evidence="13" id="KW-0963">Cytoplasm</keyword>
<dbReference type="PIRSF" id="PIRSF000676">
    <property type="entry name" value="Homoser_kin"/>
    <property type="match status" value="1"/>
</dbReference>
<evidence type="ECO:0000256" key="8">
    <source>
        <dbReference type="ARBA" id="ARBA00022741"/>
    </source>
</evidence>
<keyword evidence="6 13" id="KW-0808">Transferase</keyword>
<dbReference type="InterPro" id="IPR014721">
    <property type="entry name" value="Ribsml_uS5_D2-typ_fold_subgr"/>
</dbReference>
<dbReference type="GO" id="GO:0005524">
    <property type="term" value="F:ATP binding"/>
    <property type="evidence" value="ECO:0007669"/>
    <property type="project" value="UniProtKB-UniRule"/>
</dbReference>
<evidence type="ECO:0000256" key="13">
    <source>
        <dbReference type="HAMAP-Rule" id="MF_00384"/>
    </source>
</evidence>
<dbReference type="InterPro" id="IPR036554">
    <property type="entry name" value="GHMP_kinase_C_sf"/>
</dbReference>
<gene>
    <name evidence="13 15" type="primary">thrB</name>
    <name evidence="15" type="ORF">HMPREF9004_1675</name>
</gene>
<dbReference type="PRINTS" id="PR00958">
    <property type="entry name" value="HOMSERKINASE"/>
</dbReference>
<evidence type="ECO:0000256" key="10">
    <source>
        <dbReference type="ARBA" id="ARBA00022840"/>
    </source>
</evidence>
<feature type="binding site" evidence="13">
    <location>
        <begin position="92"/>
        <end position="102"/>
    </location>
    <ligand>
        <name>ATP</name>
        <dbReference type="ChEBI" id="CHEBI:30616"/>
    </ligand>
</feature>
<dbReference type="UniPathway" id="UPA00050">
    <property type="reaction ID" value="UER00064"/>
</dbReference>
<evidence type="ECO:0000256" key="9">
    <source>
        <dbReference type="ARBA" id="ARBA00022777"/>
    </source>
</evidence>
<dbReference type="HOGENOM" id="CLU_041243_0_2_11"/>
<dbReference type="Pfam" id="PF00288">
    <property type="entry name" value="GHMP_kinases_N"/>
    <property type="match status" value="1"/>
</dbReference>
<comment type="caution">
    <text evidence="15">The sequence shown here is derived from an EMBL/GenBank/DDBJ whole genome shotgun (WGS) entry which is preliminary data.</text>
</comment>
<dbReference type="SUPFAM" id="SSF54211">
    <property type="entry name" value="Ribosomal protein S5 domain 2-like"/>
    <property type="match status" value="1"/>
</dbReference>
<keyword evidence="16" id="KW-1185">Reference proteome</keyword>
<dbReference type="GO" id="GO:0004413">
    <property type="term" value="F:homoserine kinase activity"/>
    <property type="evidence" value="ECO:0007669"/>
    <property type="project" value="UniProtKB-UniRule"/>
</dbReference>
<comment type="function">
    <text evidence="12 13">Catalyzes the ATP-dependent phosphorylation of L-homoserine to L-homoserine phosphate.</text>
</comment>
<dbReference type="GO" id="GO:0005737">
    <property type="term" value="C:cytoplasm"/>
    <property type="evidence" value="ECO:0007669"/>
    <property type="project" value="UniProtKB-SubCell"/>
</dbReference>
<comment type="subcellular location">
    <subcellularLocation>
        <location evidence="13">Cytoplasm</location>
    </subcellularLocation>
</comment>
<dbReference type="OrthoDB" id="9769912at2"/>
<protein>
    <recommendedName>
        <fullName evidence="4 13">Homoserine kinase</fullName>
        <shortName evidence="13">HK</shortName>
        <shortName evidence="13">HSK</shortName>
        <ecNumber evidence="3 13">2.7.1.39</ecNumber>
    </recommendedName>
</protein>
<dbReference type="STRING" id="888050.HMPREF9004_1675"/>
<dbReference type="PANTHER" id="PTHR20861:SF1">
    <property type="entry name" value="HOMOSERINE KINASE"/>
    <property type="match status" value="1"/>
</dbReference>
<evidence type="ECO:0000256" key="1">
    <source>
        <dbReference type="ARBA" id="ARBA00005015"/>
    </source>
</evidence>
<sequence>MRLADDFVACRVPATSANLGPGFDSMGLALDLWDEVSVHATVGPTAVVVEGEGAGQVDEGEKNLIVKTLRLSLDRLGAPQVGIRMHCHNRIPHSRGLGSSAAAIVAGLVLARALIGEEEVLGPKDVLDIGTELEGHPDNIAPAIFGGATVAWMEGSTAGALRLTPPVQISPVAFIPDFELATEKARSALPELIAHGDARYNISRAALLSALLSGAYEAPAGATLHELLMDATGDRLHQEQRRATMESSLALVDWLRAGGMPAVVSGAGPTVLSLEKVSASLKHDAEGAGWRVLSLPVAPQGAQITRGRLAGPCGMRA</sequence>
<keyword evidence="5 13" id="KW-0028">Amino-acid biosynthesis</keyword>
<dbReference type="HAMAP" id="MF_00384">
    <property type="entry name" value="Homoser_kinase"/>
    <property type="match status" value="1"/>
</dbReference>
<dbReference type="EC" id="2.7.1.39" evidence="3 13"/>
<dbReference type="eggNOG" id="COG0083">
    <property type="taxonomic scope" value="Bacteria"/>
</dbReference>
<evidence type="ECO:0000313" key="16">
    <source>
        <dbReference type="Proteomes" id="UP000013015"/>
    </source>
</evidence>
<evidence type="ECO:0000256" key="12">
    <source>
        <dbReference type="ARBA" id="ARBA00049954"/>
    </source>
</evidence>
<evidence type="ECO:0000259" key="14">
    <source>
        <dbReference type="Pfam" id="PF00288"/>
    </source>
</evidence>
<dbReference type="InterPro" id="IPR006204">
    <property type="entry name" value="GHMP_kinase_N_dom"/>
</dbReference>
<dbReference type="InterPro" id="IPR020568">
    <property type="entry name" value="Ribosomal_Su5_D2-typ_SF"/>
</dbReference>
<keyword evidence="8 13" id="KW-0547">Nucleotide-binding</keyword>
<evidence type="ECO:0000256" key="11">
    <source>
        <dbReference type="ARBA" id="ARBA00049375"/>
    </source>
</evidence>
<organism evidence="15 16">
    <name type="scientific">Schaalia cardiffensis F0333</name>
    <dbReference type="NCBI Taxonomy" id="888050"/>
    <lineage>
        <taxon>Bacteria</taxon>
        <taxon>Bacillati</taxon>
        <taxon>Actinomycetota</taxon>
        <taxon>Actinomycetes</taxon>
        <taxon>Actinomycetales</taxon>
        <taxon>Actinomycetaceae</taxon>
        <taxon>Schaalia</taxon>
    </lineage>
</organism>
<keyword evidence="10 13" id="KW-0067">ATP-binding</keyword>
<dbReference type="SUPFAM" id="SSF55060">
    <property type="entry name" value="GHMP Kinase, C-terminal domain"/>
    <property type="match status" value="1"/>
</dbReference>
<dbReference type="AlphaFoldDB" id="N6W5K5"/>
<keyword evidence="9 13" id="KW-0418">Kinase</keyword>
<dbReference type="NCBIfam" id="TIGR00191">
    <property type="entry name" value="thrB"/>
    <property type="match status" value="1"/>
</dbReference>
<dbReference type="RefSeq" id="WP_005964362.1">
    <property type="nucleotide sequence ID" value="NZ_CP040505.1"/>
</dbReference>
<dbReference type="InterPro" id="IPR000870">
    <property type="entry name" value="Homoserine_kinase"/>
</dbReference>
<evidence type="ECO:0000313" key="15">
    <source>
        <dbReference type="EMBL" id="ENO17765.1"/>
    </source>
</evidence>
<evidence type="ECO:0000256" key="2">
    <source>
        <dbReference type="ARBA" id="ARBA00007370"/>
    </source>
</evidence>
<dbReference type="GO" id="GO:0009088">
    <property type="term" value="P:threonine biosynthetic process"/>
    <property type="evidence" value="ECO:0007669"/>
    <property type="project" value="UniProtKB-UniRule"/>
</dbReference>
<evidence type="ECO:0000256" key="4">
    <source>
        <dbReference type="ARBA" id="ARBA00017858"/>
    </source>
</evidence>
<dbReference type="PROSITE" id="PS00627">
    <property type="entry name" value="GHMP_KINASES_ATP"/>
    <property type="match status" value="1"/>
</dbReference>
<comment type="similarity">
    <text evidence="2 13">Belongs to the GHMP kinase family. Homoserine kinase subfamily.</text>
</comment>
<dbReference type="PANTHER" id="PTHR20861">
    <property type="entry name" value="HOMOSERINE/4-DIPHOSPHOCYTIDYL-2-C-METHYL-D-ERYTHRITOL KINASE"/>
    <property type="match status" value="1"/>
</dbReference>
<keyword evidence="7 13" id="KW-0791">Threonine biosynthesis</keyword>
<evidence type="ECO:0000256" key="6">
    <source>
        <dbReference type="ARBA" id="ARBA00022679"/>
    </source>
</evidence>
<feature type="domain" description="GHMP kinase N-terminal" evidence="14">
    <location>
        <begin position="63"/>
        <end position="147"/>
    </location>
</feature>
<comment type="pathway">
    <text evidence="1 13">Amino-acid biosynthesis; L-threonine biosynthesis; L-threonine from L-aspartate: step 4/5.</text>
</comment>
<evidence type="ECO:0000256" key="5">
    <source>
        <dbReference type="ARBA" id="ARBA00022605"/>
    </source>
</evidence>
<evidence type="ECO:0000256" key="3">
    <source>
        <dbReference type="ARBA" id="ARBA00012078"/>
    </source>
</evidence>
<accession>N6W5K5</accession>
<dbReference type="Gene3D" id="3.30.230.10">
    <property type="match status" value="1"/>
</dbReference>
<evidence type="ECO:0000256" key="7">
    <source>
        <dbReference type="ARBA" id="ARBA00022697"/>
    </source>
</evidence>
<dbReference type="InterPro" id="IPR006203">
    <property type="entry name" value="GHMP_knse_ATP-bd_CS"/>
</dbReference>
<reference evidence="15 16" key="1">
    <citation type="submission" date="2013-03" db="EMBL/GenBank/DDBJ databases">
        <title>Reference genome for the Human Microbiome Project.</title>
        <authorList>
            <person name="Aqrawi P."/>
            <person name="Ayvaz T."/>
            <person name="Bess C."/>
            <person name="Blankenburg K."/>
            <person name="Coyle M."/>
            <person name="Deng J."/>
            <person name="Forbes L."/>
            <person name="Fowler G."/>
            <person name="Francisco L."/>
            <person name="Fu Q."/>
            <person name="Gibbs R."/>
            <person name="Gross S."/>
            <person name="Gubbala S."/>
            <person name="Hale W."/>
            <person name="Hemphill L."/>
            <person name="Highlander S."/>
            <person name="Hirani K."/>
            <person name="Jackson L."/>
            <person name="Jakkamsetti A."/>
            <person name="Javaid M."/>
            <person name="Jayaseelan J.C."/>
            <person name="Jiang H."/>
            <person name="Joshi V."/>
            <person name="Korchina V."/>
            <person name="Kovar C."/>
            <person name="Lara F."/>
            <person name="Lee S."/>
            <person name="Liu Y."/>
            <person name="Mata R."/>
            <person name="Mathew T."/>
            <person name="Munidasa M."/>
            <person name="Muzny D."/>
            <person name="Nazareth L."/>
            <person name="Ngo R."/>
            <person name="Nguyen L."/>
            <person name="Nguyen N."/>
            <person name="Okwuonu G."/>
            <person name="Ongeri F."/>
            <person name="Palculict T."/>
            <person name="Patil S."/>
            <person name="Petrosino J."/>
            <person name="Pham C."/>
            <person name="Pham P."/>
            <person name="Pu L.-L."/>
            <person name="Qin X."/>
            <person name="Qu J."/>
            <person name="Reid J."/>
            <person name="Ross M."/>
            <person name="Ruth R."/>
            <person name="Saada N."/>
            <person name="San Lucas F."/>
            <person name="Santibanez J."/>
            <person name="Shang Y."/>
            <person name="Simmons D."/>
            <person name="Song X.-Z."/>
            <person name="Tang L.-Y."/>
            <person name="Thornton R."/>
            <person name="Warren J."/>
            <person name="Weissenberger G."/>
            <person name="Wilczek-Boney K."/>
            <person name="Worley K."/>
            <person name="Youmans B."/>
            <person name="Zhang J."/>
            <person name="Zhang L."/>
            <person name="Zhao Z."/>
            <person name="Zhou C."/>
            <person name="Zhu D."/>
            <person name="Zhu Y."/>
        </authorList>
    </citation>
    <scope>NUCLEOTIDE SEQUENCE [LARGE SCALE GENOMIC DNA]</scope>
    <source>
        <strain evidence="15 16">F0333</strain>
    </source>
</reference>
<dbReference type="Proteomes" id="UP000013015">
    <property type="component" value="Unassembled WGS sequence"/>
</dbReference>
<proteinExistence type="inferred from homology"/>
<comment type="catalytic activity">
    <reaction evidence="11 13">
        <text>L-homoserine + ATP = O-phospho-L-homoserine + ADP + H(+)</text>
        <dbReference type="Rhea" id="RHEA:13985"/>
        <dbReference type="ChEBI" id="CHEBI:15378"/>
        <dbReference type="ChEBI" id="CHEBI:30616"/>
        <dbReference type="ChEBI" id="CHEBI:57476"/>
        <dbReference type="ChEBI" id="CHEBI:57590"/>
        <dbReference type="ChEBI" id="CHEBI:456216"/>
        <dbReference type="EC" id="2.7.1.39"/>
    </reaction>
</comment>
<name>N6W5K5_9ACTO</name>
<dbReference type="PATRIC" id="fig|888050.3.peg.1609"/>
<dbReference type="Gene3D" id="3.30.70.890">
    <property type="entry name" value="GHMP kinase, C-terminal domain"/>
    <property type="match status" value="1"/>
</dbReference>
<dbReference type="EMBL" id="AQHZ01000024">
    <property type="protein sequence ID" value="ENO17765.1"/>
    <property type="molecule type" value="Genomic_DNA"/>
</dbReference>